<feature type="transmembrane region" description="Helical" evidence="12">
    <location>
        <begin position="12"/>
        <end position="34"/>
    </location>
</feature>
<keyword evidence="11" id="KW-0325">Glycoprotein</keyword>
<keyword evidence="7 12" id="KW-1133">Transmembrane helix</keyword>
<protein>
    <recommendedName>
        <fullName evidence="15">Sensory neuron membrane protein</fullName>
    </recommendedName>
</protein>
<dbReference type="GO" id="GO:0005737">
    <property type="term" value="C:cytoplasm"/>
    <property type="evidence" value="ECO:0007669"/>
    <property type="project" value="TreeGrafter"/>
</dbReference>
<evidence type="ECO:0000256" key="11">
    <source>
        <dbReference type="ARBA" id="ARBA00023180"/>
    </source>
</evidence>
<proteinExistence type="inferred from homology"/>
<keyword evidence="3" id="KW-1003">Cell membrane</keyword>
<dbReference type="GO" id="GO:0005886">
    <property type="term" value="C:plasma membrane"/>
    <property type="evidence" value="ECO:0007669"/>
    <property type="project" value="UniProtKB-SubCell"/>
</dbReference>
<keyword evidence="14" id="KW-1185">Reference proteome</keyword>
<dbReference type="AlphaFoldDB" id="A0AAV8VPZ0"/>
<dbReference type="GO" id="GO:0007608">
    <property type="term" value="P:sensory perception of smell"/>
    <property type="evidence" value="ECO:0007669"/>
    <property type="project" value="UniProtKB-KW"/>
</dbReference>
<evidence type="ECO:0000256" key="1">
    <source>
        <dbReference type="ARBA" id="ARBA00004651"/>
    </source>
</evidence>
<keyword evidence="4" id="KW-0716">Sensory transduction</keyword>
<dbReference type="EMBL" id="JANEYG010000048">
    <property type="protein sequence ID" value="KAJ8915890.1"/>
    <property type="molecule type" value="Genomic_DNA"/>
</dbReference>
<reference evidence="13 14" key="1">
    <citation type="journal article" date="2023" name="Insect Mol. Biol.">
        <title>Genome sequencing provides insights into the evolution of gene families encoding plant cell wall-degrading enzymes in longhorned beetles.</title>
        <authorList>
            <person name="Shin N.R."/>
            <person name="Okamura Y."/>
            <person name="Kirsch R."/>
            <person name="Pauchet Y."/>
        </authorList>
    </citation>
    <scope>NUCLEOTIDE SEQUENCE [LARGE SCALE GENOMIC DNA]</scope>
    <source>
        <strain evidence="13">EAD_L_NR</strain>
    </source>
</reference>
<name>A0AAV8VPZ0_9CUCU</name>
<dbReference type="PANTHER" id="PTHR11923:SF69">
    <property type="entry name" value="SENSORY NEURON MEMBRANE PROTEIN 1"/>
    <property type="match status" value="1"/>
</dbReference>
<keyword evidence="8 12" id="KW-0472">Membrane</keyword>
<dbReference type="Pfam" id="PF01130">
    <property type="entry name" value="CD36"/>
    <property type="match status" value="2"/>
</dbReference>
<evidence type="ECO:0000256" key="12">
    <source>
        <dbReference type="SAM" id="Phobius"/>
    </source>
</evidence>
<organism evidence="13 14">
    <name type="scientific">Exocentrus adspersus</name>
    <dbReference type="NCBI Taxonomy" id="1586481"/>
    <lineage>
        <taxon>Eukaryota</taxon>
        <taxon>Metazoa</taxon>
        <taxon>Ecdysozoa</taxon>
        <taxon>Arthropoda</taxon>
        <taxon>Hexapoda</taxon>
        <taxon>Insecta</taxon>
        <taxon>Pterygota</taxon>
        <taxon>Neoptera</taxon>
        <taxon>Endopterygota</taxon>
        <taxon>Coleoptera</taxon>
        <taxon>Polyphaga</taxon>
        <taxon>Cucujiformia</taxon>
        <taxon>Chrysomeloidea</taxon>
        <taxon>Cerambycidae</taxon>
        <taxon>Lamiinae</taxon>
        <taxon>Acanthocinini</taxon>
        <taxon>Exocentrus</taxon>
    </lineage>
</organism>
<dbReference type="GO" id="GO:0005044">
    <property type="term" value="F:scavenger receptor activity"/>
    <property type="evidence" value="ECO:0007669"/>
    <property type="project" value="TreeGrafter"/>
</dbReference>
<evidence type="ECO:0000313" key="13">
    <source>
        <dbReference type="EMBL" id="KAJ8915890.1"/>
    </source>
</evidence>
<comment type="subcellular location">
    <subcellularLocation>
        <location evidence="1">Cell membrane</location>
        <topology evidence="1">Multi-pass membrane protein</topology>
    </subcellularLocation>
</comment>
<evidence type="ECO:0000256" key="7">
    <source>
        <dbReference type="ARBA" id="ARBA00022989"/>
    </source>
</evidence>
<evidence type="ECO:0000256" key="9">
    <source>
        <dbReference type="ARBA" id="ARBA00023157"/>
    </source>
</evidence>
<evidence type="ECO:0000256" key="6">
    <source>
        <dbReference type="ARBA" id="ARBA00022725"/>
    </source>
</evidence>
<gene>
    <name evidence="13" type="ORF">NQ315_015503</name>
</gene>
<comment type="similarity">
    <text evidence="2">Belongs to the CD36 family.</text>
</comment>
<evidence type="ECO:0000313" key="14">
    <source>
        <dbReference type="Proteomes" id="UP001159042"/>
    </source>
</evidence>
<sequence length="567" mass="64208">MTLYRKDGMLLIYKLGFVGGSIIVFTVIFGFVAFDNILRLGIRDQTALRKRNEIRKIYLKLPFPMDFRVYFFNVSNPMDVQNGAIPILQEIGPYCYEGTGFSVEDNVDAKNMCISPIRKEKALNQSMIEYIEKIDVVDHEGEDSLTYSPYALFKFSEERSGSLKEDDVVTILHPLIIGMVNQVVRDSPPLLSIVNKAIGLLFPHIESIYLTAKVKEILFDGISINCKVSEFPAKAVCTQLKSKIPGLKVTEDELFLFSILGPRNDTVGKRVKVSRGISNSRNLGKVLEIDGKRQLSLWGTQDCNTFKGTDGWIFPPLLNPEEGIWSYSTDLCRSIGARYVEDAVVKGVNVRRYEVDLGDMEHNIQDKCYCPTPKTCLKRGVFDMSKCMGVPIYATLPHFLRADKIYSKQVKGLSPSLDDHIINMYFEPMTSSPIEAHKRMQFNLPIAPNSKITLMKNISEALHPIFWIEEGISLEGPLLKKITNIFLVIRVVKIIRWLGILFGISIIAYGVLSHAKKQPDQKILPLPQDAPKSHRSIANFANSNLDRNETDNKKTRTILNGHEFDRY</sequence>
<dbReference type="PRINTS" id="PR01609">
    <property type="entry name" value="CD36FAMILY"/>
</dbReference>
<evidence type="ECO:0000256" key="10">
    <source>
        <dbReference type="ARBA" id="ARBA00023170"/>
    </source>
</evidence>
<dbReference type="InterPro" id="IPR002159">
    <property type="entry name" value="CD36_fam"/>
</dbReference>
<accession>A0AAV8VPZ0</accession>
<dbReference type="PANTHER" id="PTHR11923">
    <property type="entry name" value="SCAVENGER RECEPTOR CLASS B TYPE-1 SR-B1"/>
    <property type="match status" value="1"/>
</dbReference>
<keyword evidence="6" id="KW-0552">Olfaction</keyword>
<feature type="transmembrane region" description="Helical" evidence="12">
    <location>
        <begin position="494"/>
        <end position="512"/>
    </location>
</feature>
<evidence type="ECO:0000256" key="8">
    <source>
        <dbReference type="ARBA" id="ARBA00023136"/>
    </source>
</evidence>
<evidence type="ECO:0008006" key="15">
    <source>
        <dbReference type="Google" id="ProtNLM"/>
    </source>
</evidence>
<comment type="caution">
    <text evidence="13">The sequence shown here is derived from an EMBL/GenBank/DDBJ whole genome shotgun (WGS) entry which is preliminary data.</text>
</comment>
<keyword evidence="9" id="KW-1015">Disulfide bond</keyword>
<evidence type="ECO:0000256" key="5">
    <source>
        <dbReference type="ARBA" id="ARBA00022692"/>
    </source>
</evidence>
<dbReference type="Proteomes" id="UP001159042">
    <property type="component" value="Unassembled WGS sequence"/>
</dbReference>
<evidence type="ECO:0000256" key="3">
    <source>
        <dbReference type="ARBA" id="ARBA00022475"/>
    </source>
</evidence>
<evidence type="ECO:0000256" key="2">
    <source>
        <dbReference type="ARBA" id="ARBA00010532"/>
    </source>
</evidence>
<keyword evidence="10" id="KW-0675">Receptor</keyword>
<evidence type="ECO:0000256" key="4">
    <source>
        <dbReference type="ARBA" id="ARBA00022606"/>
    </source>
</evidence>
<keyword evidence="5 12" id="KW-0812">Transmembrane</keyword>